<dbReference type="KEGG" id="nwr:E3U44_01790"/>
<dbReference type="Proteomes" id="UP000294325">
    <property type="component" value="Chromosome"/>
</dbReference>
<keyword evidence="2" id="KW-1185">Reference proteome</keyword>
<reference evidence="1 2" key="1">
    <citation type="submission" date="2019-03" db="EMBL/GenBank/DDBJ databases">
        <title>The genome sequence of Nitrosococcus wardiae strain D1FHST reveals the archetypal metabolic capacity of ammonia-oxidizing Gammaproteobacteria.</title>
        <authorList>
            <person name="Wang L."/>
            <person name="Lim C.K."/>
            <person name="Hanson T.E."/>
            <person name="Dang H."/>
            <person name="Klotz M.G."/>
        </authorList>
    </citation>
    <scope>NUCLEOTIDE SEQUENCE [LARGE SCALE GENOMIC DNA]</scope>
    <source>
        <strain evidence="1 2">D1FHS</strain>
    </source>
</reference>
<dbReference type="RefSeq" id="WP_134356392.1">
    <property type="nucleotide sequence ID" value="NZ_CP038033.1"/>
</dbReference>
<sequence length="90" mass="9462">MSTKAQPTQGKVVPLCLVEKTASYDTLSTLQRLEEITQSGDCVSIAFGAILRGGKIAHGYTGAAVEQPTLAAGILSKVIFSIHKDAKSGW</sequence>
<protein>
    <submittedName>
        <fullName evidence="1">Uncharacterized protein</fullName>
    </submittedName>
</protein>
<evidence type="ECO:0000313" key="1">
    <source>
        <dbReference type="EMBL" id="QBQ53377.1"/>
    </source>
</evidence>
<dbReference type="AlphaFoldDB" id="A0A4P7BVS5"/>
<organism evidence="1 2">
    <name type="scientific">Nitrosococcus wardiae</name>
    <dbReference type="NCBI Taxonomy" id="1814290"/>
    <lineage>
        <taxon>Bacteria</taxon>
        <taxon>Pseudomonadati</taxon>
        <taxon>Pseudomonadota</taxon>
        <taxon>Gammaproteobacteria</taxon>
        <taxon>Chromatiales</taxon>
        <taxon>Chromatiaceae</taxon>
        <taxon>Nitrosococcus</taxon>
    </lineage>
</organism>
<name>A0A4P7BVS5_9GAMM</name>
<accession>A0A4P7BVS5</accession>
<dbReference type="EMBL" id="CP038033">
    <property type="protein sequence ID" value="QBQ53377.1"/>
    <property type="molecule type" value="Genomic_DNA"/>
</dbReference>
<gene>
    <name evidence="1" type="ORF">E3U44_01790</name>
</gene>
<proteinExistence type="predicted"/>
<evidence type="ECO:0000313" key="2">
    <source>
        <dbReference type="Proteomes" id="UP000294325"/>
    </source>
</evidence>